<dbReference type="HOGENOM" id="CLU_1072494_0_0_3"/>
<sequence length="259" mass="30705">MKPPKTELIPEEHGIVRIHVQPHYQLGVVDLKAGTILEIFTPNIKVQTANKWGKELSTTFGVKYFRNTKKVINPQIQRQMKEQRRKEWATLQEKRWHQWQQQYPSEALAIAHGIRTMNSWIKELGTIQPSYDTIHGTPYFYKEYPDGRDRACVVFAYDIKEKWLKDNQENITETKKVRRENKRWLYEYQLHIKGEEFNFHGYFEPPSISDEQGISPPQFKSGKLLTEQEKETIKKICNIDGARAFTQMIGWKYLSKRGF</sequence>
<dbReference type="RefSeq" id="WP_013322748.1">
    <property type="nucleotide sequence ID" value="NC_014501.1"/>
</dbReference>
<reference evidence="2" key="1">
    <citation type="journal article" date="2011" name="MBio">
        <title>Novel metabolic attributes of the genus Cyanothece, comprising a group of unicellular nitrogen-fixing Cyanobacteria.</title>
        <authorList>
            <person name="Bandyopadhyay A."/>
            <person name="Elvitigala T."/>
            <person name="Welsh E."/>
            <person name="Stockel J."/>
            <person name="Liberton M."/>
            <person name="Min H."/>
            <person name="Sherman L.A."/>
            <person name="Pakrasi H.B."/>
        </authorList>
    </citation>
    <scope>NUCLEOTIDE SEQUENCE [LARGE SCALE GENOMIC DNA]</scope>
    <source>
        <strain evidence="2">PCC 7822</strain>
    </source>
</reference>
<name>E0UK07_GLOV7</name>
<keyword evidence="2" id="KW-1185">Reference proteome</keyword>
<dbReference type="Proteomes" id="UP000008206">
    <property type="component" value="Chromosome"/>
</dbReference>
<gene>
    <name evidence="1" type="ordered locus">Cyan7822_2675</name>
</gene>
<evidence type="ECO:0000313" key="2">
    <source>
        <dbReference type="Proteomes" id="UP000008206"/>
    </source>
</evidence>
<accession>E0UK07</accession>
<protein>
    <submittedName>
        <fullName evidence="1">Uncharacterized protein</fullName>
    </submittedName>
</protein>
<dbReference type="KEGG" id="cyj:Cyan7822_2675"/>
<dbReference type="AlphaFoldDB" id="E0UK07"/>
<dbReference type="EMBL" id="CP002198">
    <property type="protein sequence ID" value="ADN14643.1"/>
    <property type="molecule type" value="Genomic_DNA"/>
</dbReference>
<evidence type="ECO:0000313" key="1">
    <source>
        <dbReference type="EMBL" id="ADN14643.1"/>
    </source>
</evidence>
<organism evidence="1 2">
    <name type="scientific">Gloeothece verrucosa (strain PCC 7822)</name>
    <name type="common">Cyanothece sp. (strain PCC 7822)</name>
    <dbReference type="NCBI Taxonomy" id="497965"/>
    <lineage>
        <taxon>Bacteria</taxon>
        <taxon>Bacillati</taxon>
        <taxon>Cyanobacteriota</taxon>
        <taxon>Cyanophyceae</taxon>
        <taxon>Oscillatoriophycideae</taxon>
        <taxon>Chroococcales</taxon>
        <taxon>Aphanothecaceae</taxon>
        <taxon>Gloeothece</taxon>
        <taxon>Gloeothece verrucosa</taxon>
    </lineage>
</organism>
<proteinExistence type="predicted"/>